<proteinExistence type="predicted"/>
<protein>
    <submittedName>
        <fullName evidence="1">Uncharacterized protein</fullName>
    </submittedName>
</protein>
<keyword evidence="2" id="KW-1185">Reference proteome</keyword>
<name>A0ABQ0LQR4_MYCCL</name>
<organism evidence="1 2">
    <name type="scientific">Mycena chlorophos</name>
    <name type="common">Agaric fungus</name>
    <name type="synonym">Agaricus chlorophos</name>
    <dbReference type="NCBI Taxonomy" id="658473"/>
    <lineage>
        <taxon>Eukaryota</taxon>
        <taxon>Fungi</taxon>
        <taxon>Dikarya</taxon>
        <taxon>Basidiomycota</taxon>
        <taxon>Agaricomycotina</taxon>
        <taxon>Agaricomycetes</taxon>
        <taxon>Agaricomycetidae</taxon>
        <taxon>Agaricales</taxon>
        <taxon>Marasmiineae</taxon>
        <taxon>Mycenaceae</taxon>
        <taxon>Mycena</taxon>
    </lineage>
</organism>
<dbReference type="EMBL" id="DF848005">
    <property type="protein sequence ID" value="GAT52929.1"/>
    <property type="molecule type" value="Genomic_DNA"/>
</dbReference>
<evidence type="ECO:0000313" key="2">
    <source>
        <dbReference type="Proteomes" id="UP000815677"/>
    </source>
</evidence>
<gene>
    <name evidence="1" type="ORF">MCHLO_09937</name>
</gene>
<dbReference type="Proteomes" id="UP000815677">
    <property type="component" value="Unassembled WGS sequence"/>
</dbReference>
<dbReference type="PANTHER" id="PTHR28142">
    <property type="entry name" value="MITOCHONDRIAL INNER MEMBRANE I-AAA PROTEASE SUPERCOMPLEX SUBUNIT MGR3-RELATED"/>
    <property type="match status" value="1"/>
</dbReference>
<evidence type="ECO:0000313" key="1">
    <source>
        <dbReference type="EMBL" id="GAT52929.1"/>
    </source>
</evidence>
<reference evidence="1" key="1">
    <citation type="submission" date="2014-09" db="EMBL/GenBank/DDBJ databases">
        <title>Genome sequence of the luminous mushroom Mycena chlorophos for searching fungal bioluminescence genes.</title>
        <authorList>
            <person name="Tanaka Y."/>
            <person name="Kasuga D."/>
            <person name="Oba Y."/>
            <person name="Hase S."/>
            <person name="Sato K."/>
            <person name="Oba Y."/>
            <person name="Sakakibara Y."/>
        </authorList>
    </citation>
    <scope>NUCLEOTIDE SEQUENCE</scope>
</reference>
<accession>A0ABQ0LQR4</accession>
<sequence>MFAGRLSRGSLLLRTARPPISCSLPTTLRRTYASTPPPFSRSSNPSPLANAAIYALGAVGVGCLAYAAYDAYDTWRNTFPEQVRVPLKRGIAAKNAGDLGEGIAHKREAWNIAKQLPISSFRPPEPYLTLTGIAVDLAGDLEESGDVAAAYSLYSEALESVRDAAGLTTAERMRGVGIAVKLGAMVEDARDHPIIAEYTHHTRLDISKEEEERIRVWAVEEVLRVAMEVQEQATGKKNESVDFANLKLPSGITKADICVPLLKLGEFYSQNNKPMYAMPLFMQSATLLIANGGDSVPRNDLCNGARLMNNISELVLRGQPTPEGLATAESWTLRSLGVLKIAQSKGNASEPDPTCETALAITLINAGMLRETAGDPKGAQDYLILAMKQAKAIGLGEAVVEIQKTIDRISQKAGVKV</sequence>
<dbReference type="InterPro" id="IPR040201">
    <property type="entry name" value="Mrg3-like"/>
</dbReference>
<dbReference type="PANTHER" id="PTHR28142:SF1">
    <property type="entry name" value="MITOCHONDRIAL INNER MEMBRANE I-AAA PROTEASE SUPERCOMPLEX SUBUNIT MGR3-RELATED"/>
    <property type="match status" value="1"/>
</dbReference>